<dbReference type="Gene3D" id="1.10.630.10">
    <property type="entry name" value="Cytochrome P450"/>
    <property type="match status" value="1"/>
</dbReference>
<keyword evidence="5" id="KW-0408">Iron</keyword>
<comment type="similarity">
    <text evidence="1">Belongs to the cytochrome P450 family.</text>
</comment>
<organism evidence="7 8">
    <name type="scientific">Nocardia nova SH22a</name>
    <dbReference type="NCBI Taxonomy" id="1415166"/>
    <lineage>
        <taxon>Bacteria</taxon>
        <taxon>Bacillati</taxon>
        <taxon>Actinomycetota</taxon>
        <taxon>Actinomycetes</taxon>
        <taxon>Mycobacteriales</taxon>
        <taxon>Nocardiaceae</taxon>
        <taxon>Nocardia</taxon>
    </lineage>
</organism>
<evidence type="ECO:0000256" key="5">
    <source>
        <dbReference type="ARBA" id="ARBA00023004"/>
    </source>
</evidence>
<dbReference type="GO" id="GO:0016705">
    <property type="term" value="F:oxidoreductase activity, acting on paired donors, with incorporation or reduction of molecular oxygen"/>
    <property type="evidence" value="ECO:0007669"/>
    <property type="project" value="InterPro"/>
</dbReference>
<keyword evidence="8" id="KW-1185">Reference proteome</keyword>
<dbReference type="AlphaFoldDB" id="W5TKU7"/>
<dbReference type="eggNOG" id="COG2124">
    <property type="taxonomic scope" value="Bacteria"/>
</dbReference>
<keyword evidence="3" id="KW-0479">Metal-binding</keyword>
<name>W5TKU7_9NOCA</name>
<keyword evidence="4" id="KW-0560">Oxidoreductase</keyword>
<keyword evidence="6 7" id="KW-0503">Monooxygenase</keyword>
<dbReference type="HOGENOM" id="CLU_033716_1_2_11"/>
<dbReference type="InterPro" id="IPR036396">
    <property type="entry name" value="Cyt_P450_sf"/>
</dbReference>
<protein>
    <submittedName>
        <fullName evidence="7">Cytochrome P450 monooxygenase</fullName>
    </submittedName>
</protein>
<dbReference type="KEGG" id="nno:NONO_c50100"/>
<keyword evidence="2" id="KW-0349">Heme</keyword>
<dbReference type="PANTHER" id="PTHR46696">
    <property type="entry name" value="P450, PUTATIVE (EUROFUNG)-RELATED"/>
    <property type="match status" value="1"/>
</dbReference>
<dbReference type="OrthoDB" id="4154936at2"/>
<dbReference type="Proteomes" id="UP000019150">
    <property type="component" value="Chromosome"/>
</dbReference>
<evidence type="ECO:0000256" key="1">
    <source>
        <dbReference type="ARBA" id="ARBA00010617"/>
    </source>
</evidence>
<accession>W5TKU7</accession>
<dbReference type="PANTHER" id="PTHR46696:SF1">
    <property type="entry name" value="CYTOCHROME P450 YJIB-RELATED"/>
    <property type="match status" value="1"/>
</dbReference>
<evidence type="ECO:0000256" key="3">
    <source>
        <dbReference type="ARBA" id="ARBA00022723"/>
    </source>
</evidence>
<dbReference type="SUPFAM" id="SSF48264">
    <property type="entry name" value="Cytochrome P450"/>
    <property type="match status" value="1"/>
</dbReference>
<dbReference type="STRING" id="1415166.NONO_c50100"/>
<evidence type="ECO:0000313" key="8">
    <source>
        <dbReference type="Proteomes" id="UP000019150"/>
    </source>
</evidence>
<dbReference type="PROSITE" id="PS00086">
    <property type="entry name" value="CYTOCHROME_P450"/>
    <property type="match status" value="1"/>
</dbReference>
<evidence type="ECO:0000256" key="6">
    <source>
        <dbReference type="ARBA" id="ARBA00023033"/>
    </source>
</evidence>
<dbReference type="PATRIC" id="fig|1415166.3.peg.5168"/>
<dbReference type="InterPro" id="IPR017972">
    <property type="entry name" value="Cyt_P450_CS"/>
</dbReference>
<dbReference type="EMBL" id="CP006850">
    <property type="protein sequence ID" value="AHH19794.1"/>
    <property type="molecule type" value="Genomic_DNA"/>
</dbReference>
<evidence type="ECO:0000256" key="2">
    <source>
        <dbReference type="ARBA" id="ARBA00022617"/>
    </source>
</evidence>
<dbReference type="PRINTS" id="PR00359">
    <property type="entry name" value="BP450"/>
</dbReference>
<evidence type="ECO:0000256" key="4">
    <source>
        <dbReference type="ARBA" id="ARBA00023002"/>
    </source>
</evidence>
<gene>
    <name evidence="7" type="ORF">NONO_c50100</name>
</gene>
<dbReference type="GO" id="GO:0020037">
    <property type="term" value="F:heme binding"/>
    <property type="evidence" value="ECO:0007669"/>
    <property type="project" value="InterPro"/>
</dbReference>
<sequence length="405" mass="43401">MNACGISENARIPLWTEEFAADPHRFYASMRRDHGSLVPVELAPGVPATLVVDYHVALRILHDPVHFPADPSLWEAGVASECPILPMMRARPNAIRTTGEVHTRYRAAVSDALGRIDHYRLSVIVEDAAKAAIDTFRADVSCDVLSQFAFPVTLGTLNALLGCSPDISSRAAAGIAAVFDIDDGATEGNRVLEDALYDLVALKRSTPSDDVTSWLTQHPAALSDEEIMHQLVLLYAAGMSPPLNLIGNTLLLMLTDSRFGGGVLAGSLALRDALDEVLYDDPPLANYCLTYPPRPVFIEGVWLPENQPVMISMAGCNTDPLIRTADSGLPGNRAHLAFGAGPHACPARSIGYLIAQIAIDLLLDALPDMELAVAGSQLRWQPGPFHRALSALPVNLRGSGPNSTP</sequence>
<dbReference type="GO" id="GO:0005506">
    <property type="term" value="F:iron ion binding"/>
    <property type="evidence" value="ECO:0007669"/>
    <property type="project" value="InterPro"/>
</dbReference>
<dbReference type="InterPro" id="IPR002397">
    <property type="entry name" value="Cyt_P450_B"/>
</dbReference>
<evidence type="ECO:0000313" key="7">
    <source>
        <dbReference type="EMBL" id="AHH19794.1"/>
    </source>
</evidence>
<dbReference type="GO" id="GO:0004497">
    <property type="term" value="F:monooxygenase activity"/>
    <property type="evidence" value="ECO:0007669"/>
    <property type="project" value="UniProtKB-KW"/>
</dbReference>
<reference evidence="7 8" key="1">
    <citation type="journal article" date="2014" name="Appl. Environ. Microbiol.">
        <title>Insights into the Microbial Degradation of Rubber and Gutta-Percha by Analysis of the Complete Genome of Nocardia nova SH22a.</title>
        <authorList>
            <person name="Luo Q."/>
            <person name="Hiessl S."/>
            <person name="Poehlein A."/>
            <person name="Daniel R."/>
            <person name="Steinbuchel A."/>
        </authorList>
    </citation>
    <scope>NUCLEOTIDE SEQUENCE [LARGE SCALE GENOMIC DNA]</scope>
    <source>
        <strain evidence="7">SH22a</strain>
    </source>
</reference>
<proteinExistence type="inferred from homology"/>